<dbReference type="Pfam" id="PF08386">
    <property type="entry name" value="Abhydrolase_4"/>
    <property type="match status" value="1"/>
</dbReference>
<dbReference type="GO" id="GO:0016787">
    <property type="term" value="F:hydrolase activity"/>
    <property type="evidence" value="ECO:0007669"/>
    <property type="project" value="UniProtKB-KW"/>
</dbReference>
<dbReference type="EMBL" id="JAIHOM010000076">
    <property type="protein sequence ID" value="MCW6037544.1"/>
    <property type="molecule type" value="Genomic_DNA"/>
</dbReference>
<evidence type="ECO:0000259" key="1">
    <source>
        <dbReference type="Pfam" id="PF00561"/>
    </source>
</evidence>
<accession>A0ABT3L7S4</accession>
<organism evidence="3 4">
    <name type="scientific">Spirulina subsalsa FACHB-351</name>
    <dbReference type="NCBI Taxonomy" id="234711"/>
    <lineage>
        <taxon>Bacteria</taxon>
        <taxon>Bacillati</taxon>
        <taxon>Cyanobacteriota</taxon>
        <taxon>Cyanophyceae</taxon>
        <taxon>Spirulinales</taxon>
        <taxon>Spirulinaceae</taxon>
        <taxon>Spirulina</taxon>
    </lineage>
</organism>
<dbReference type="Pfam" id="PF00561">
    <property type="entry name" value="Abhydrolase_1"/>
    <property type="match status" value="1"/>
</dbReference>
<dbReference type="InterPro" id="IPR013595">
    <property type="entry name" value="Pept_S33_TAP-like_C"/>
</dbReference>
<gene>
    <name evidence="3" type="ORF">K4A83_14850</name>
</gene>
<keyword evidence="3" id="KW-0378">Hydrolase</keyword>
<dbReference type="RefSeq" id="WP_265265403.1">
    <property type="nucleotide sequence ID" value="NZ_JAIHOM010000076.1"/>
</dbReference>
<sequence length="508" mass="57888">MSAIPFLKCRILAYSVLSVTTVFLVRLPLKAESHSSGPDSAWQRVDCPFVVPQGEAVDCGWLTVPENRQVASSAEIQVFFARVYSYSSRPAPDPVVILGGGPGQGMSDGMSTVWEGMLSLRRDRDLIIIDPRGTGQSHPPLSCEEFKEDYPLEVQGGNSAEYQWLVQQTIACRDRLLRQNIDLRGYTTTQTALDLRDLRQALNLSQWNLIGTSYGTKLALETLRQDPTGIRTIVFNSMMTLGDAWSVDTLSYTLQTFEQLLRDCERQPTCQAAYPNLRQAFRELQERLNQTPLTLSWYDTTTGQFHNETFTFQDVVDTFIFHLSFIDTLENLPYYIHRLHQLINGKRNLRDDEISNIFSFPDFGITDGVYFSVMCHEVYPLSAFEQTQAFSRQHSQWFRPEGFYIREKRQCEAWNVPPVSPQFTEPITSEISVLFLTGNYDVLTPPAWTEEIRQSFPNASVIQVPFMGHDVLNSSLCVRSLVTDYIKAPRNGLETHCIVQHAPRFTTE</sequence>
<dbReference type="PANTHER" id="PTHR43722">
    <property type="entry name" value="PROLINE IMINOPEPTIDASE"/>
    <property type="match status" value="1"/>
</dbReference>
<dbReference type="InterPro" id="IPR005944">
    <property type="entry name" value="Pro_iminopeptidase"/>
</dbReference>
<evidence type="ECO:0000259" key="2">
    <source>
        <dbReference type="Pfam" id="PF08386"/>
    </source>
</evidence>
<dbReference type="Gene3D" id="3.40.50.1820">
    <property type="entry name" value="alpha/beta hydrolase"/>
    <property type="match status" value="1"/>
</dbReference>
<name>A0ABT3L7S4_9CYAN</name>
<reference evidence="3 4" key="1">
    <citation type="submission" date="2021-08" db="EMBL/GenBank/DDBJ databases">
        <title>Draft genome sequence of Spirulina subsalsa with high tolerance to salinity and hype-accumulation of phycocyanin.</title>
        <authorList>
            <person name="Pei H."/>
            <person name="Jiang L."/>
        </authorList>
    </citation>
    <scope>NUCLEOTIDE SEQUENCE [LARGE SCALE GENOMIC DNA]</scope>
    <source>
        <strain evidence="3 4">FACHB-351</strain>
    </source>
</reference>
<feature type="domain" description="Peptidase S33 tripeptidyl aminopeptidase-like C-terminal" evidence="2">
    <location>
        <begin position="407"/>
        <end position="490"/>
    </location>
</feature>
<dbReference type="InterPro" id="IPR000073">
    <property type="entry name" value="AB_hydrolase_1"/>
</dbReference>
<comment type="caution">
    <text evidence="3">The sequence shown here is derived from an EMBL/GenBank/DDBJ whole genome shotgun (WGS) entry which is preliminary data.</text>
</comment>
<dbReference type="PANTHER" id="PTHR43722:SF1">
    <property type="entry name" value="PROLINE IMINOPEPTIDASE"/>
    <property type="match status" value="1"/>
</dbReference>
<protein>
    <submittedName>
        <fullName evidence="3">Alpha/beta hydrolase</fullName>
    </submittedName>
</protein>
<feature type="domain" description="AB hydrolase-1" evidence="1">
    <location>
        <begin position="94"/>
        <end position="302"/>
    </location>
</feature>
<dbReference type="Proteomes" id="UP001526426">
    <property type="component" value="Unassembled WGS sequence"/>
</dbReference>
<evidence type="ECO:0000313" key="3">
    <source>
        <dbReference type="EMBL" id="MCW6037544.1"/>
    </source>
</evidence>
<keyword evidence="4" id="KW-1185">Reference proteome</keyword>
<dbReference type="SUPFAM" id="SSF53474">
    <property type="entry name" value="alpha/beta-Hydrolases"/>
    <property type="match status" value="1"/>
</dbReference>
<dbReference type="InterPro" id="IPR029058">
    <property type="entry name" value="AB_hydrolase_fold"/>
</dbReference>
<evidence type="ECO:0000313" key="4">
    <source>
        <dbReference type="Proteomes" id="UP001526426"/>
    </source>
</evidence>
<proteinExistence type="predicted"/>